<evidence type="ECO:0000313" key="2">
    <source>
        <dbReference type="Proteomes" id="UP001187143"/>
    </source>
</evidence>
<dbReference type="RefSeq" id="WP_317728700.1">
    <property type="nucleotide sequence ID" value="NZ_JAWLLC010000033.1"/>
</dbReference>
<dbReference type="EMBL" id="JAWLLD010000021">
    <property type="protein sequence ID" value="MDV7014247.1"/>
    <property type="molecule type" value="Genomic_DNA"/>
</dbReference>
<accession>A0AAE4UD71</accession>
<protein>
    <submittedName>
        <fullName evidence="1">Uncharacterized protein</fullName>
    </submittedName>
</protein>
<sequence>MPEAFNDPKLLAGQRAARLAQYDARIAASRAEDPDSDTTHLAADAIAACKLCDPDGYRPTGCVCDHVDRTHVGQAQKAHIRKMLAKGKP</sequence>
<reference evidence="1" key="1">
    <citation type="submission" date="2023-10" db="EMBL/GenBank/DDBJ databases">
        <title>Characterization and genome sequence of Mycobacterium intracellulare ABSURDO, a novel pathogenic isolate with three colony morphotypes that vary in growth and acid-fastness.</title>
        <authorList>
            <person name="Jude B.A."/>
            <person name="Robinson R.T."/>
        </authorList>
    </citation>
    <scope>NUCLEOTIDE SEQUENCE</scope>
    <source>
        <strain evidence="1">ABSURDO Component B</strain>
    </source>
</reference>
<evidence type="ECO:0000313" key="1">
    <source>
        <dbReference type="EMBL" id="MDV7014247.1"/>
    </source>
</evidence>
<comment type="caution">
    <text evidence="1">The sequence shown here is derived from an EMBL/GenBank/DDBJ whole genome shotgun (WGS) entry which is preliminary data.</text>
</comment>
<gene>
    <name evidence="1" type="ORF">R4F53_18320</name>
</gene>
<organism evidence="1 2">
    <name type="scientific">Mycobacterium intracellulare</name>
    <dbReference type="NCBI Taxonomy" id="1767"/>
    <lineage>
        <taxon>Bacteria</taxon>
        <taxon>Bacillati</taxon>
        <taxon>Actinomycetota</taxon>
        <taxon>Actinomycetes</taxon>
        <taxon>Mycobacteriales</taxon>
        <taxon>Mycobacteriaceae</taxon>
        <taxon>Mycobacterium</taxon>
        <taxon>Mycobacterium avium complex (MAC)</taxon>
    </lineage>
</organism>
<dbReference type="Proteomes" id="UP001187143">
    <property type="component" value="Unassembled WGS sequence"/>
</dbReference>
<dbReference type="AlphaFoldDB" id="A0AAE4UD71"/>
<name>A0AAE4UD71_MYCIT</name>
<proteinExistence type="predicted"/>